<evidence type="ECO:0000256" key="16">
    <source>
        <dbReference type="SAM" id="MobiDB-lite"/>
    </source>
</evidence>
<dbReference type="SMART" id="SM00905">
    <property type="entry name" value="FolB"/>
    <property type="match status" value="1"/>
</dbReference>
<organism evidence="18 19">
    <name type="scientific">Bifidobacterium xylocopae</name>
    <dbReference type="NCBI Taxonomy" id="2493119"/>
    <lineage>
        <taxon>Bacteria</taxon>
        <taxon>Bacillati</taxon>
        <taxon>Actinomycetota</taxon>
        <taxon>Actinomycetes</taxon>
        <taxon>Bifidobacteriales</taxon>
        <taxon>Bifidobacteriaceae</taxon>
        <taxon>Bifidobacterium</taxon>
    </lineage>
</organism>
<evidence type="ECO:0000256" key="11">
    <source>
        <dbReference type="ARBA" id="ARBA00022777"/>
    </source>
</evidence>
<dbReference type="UniPathway" id="UPA00077">
    <property type="reaction ID" value="UER00155"/>
</dbReference>
<evidence type="ECO:0000256" key="3">
    <source>
        <dbReference type="ARBA" id="ARBA00005013"/>
    </source>
</evidence>
<dbReference type="SUPFAM" id="SSF55083">
    <property type="entry name" value="6-hydroxymethyl-7,8-dihydropterin pyrophosphokinase, HPPK"/>
    <property type="match status" value="1"/>
</dbReference>
<evidence type="ECO:0000256" key="6">
    <source>
        <dbReference type="ARBA" id="ARBA00009640"/>
    </source>
</evidence>
<keyword evidence="14" id="KW-0456">Lyase</keyword>
<proteinExistence type="inferred from homology"/>
<accession>A0A366KDJ3</accession>
<reference evidence="18 19" key="1">
    <citation type="submission" date="2017-10" db="EMBL/GenBank/DDBJ databases">
        <title>Bifidobacterium xylocopum sp. nov. and Bifidobacterium aemilianum sp. nov., from the carpenter bee (Xylocopa violacea) digestive tract.</title>
        <authorList>
            <person name="Alberoni D."/>
            <person name="Baffoni L."/>
            <person name="Di Gioia D."/>
            <person name="Gaggia F."/>
            <person name="Biavati B."/>
        </authorList>
    </citation>
    <scope>NUCLEOTIDE SEQUENCE [LARGE SCALE GENOMIC DNA]</scope>
    <source>
        <strain evidence="18 19">XV2</strain>
    </source>
</reference>
<dbReference type="InterPro" id="IPR006157">
    <property type="entry name" value="FolB_dom"/>
</dbReference>
<dbReference type="GO" id="GO:0046654">
    <property type="term" value="P:tetrahydrofolate biosynthetic process"/>
    <property type="evidence" value="ECO:0007669"/>
    <property type="project" value="UniProtKB-UniPathway"/>
</dbReference>
<comment type="caution">
    <text evidence="18">The sequence shown here is derived from an EMBL/GenBank/DDBJ whole genome shotgun (WGS) entry which is preliminary data.</text>
</comment>
<dbReference type="GO" id="GO:0005737">
    <property type="term" value="C:cytoplasm"/>
    <property type="evidence" value="ECO:0007669"/>
    <property type="project" value="TreeGrafter"/>
</dbReference>
<comment type="similarity">
    <text evidence="5">Belongs to the DHNA family.</text>
</comment>
<dbReference type="GO" id="GO:0003848">
    <property type="term" value="F:2-amino-4-hydroxy-6-hydroxymethyldihydropteridine diphosphokinase activity"/>
    <property type="evidence" value="ECO:0007669"/>
    <property type="project" value="UniProtKB-EC"/>
</dbReference>
<dbReference type="SUPFAM" id="SSF55620">
    <property type="entry name" value="Tetrahydrobiopterin biosynthesis enzymes-like"/>
    <property type="match status" value="1"/>
</dbReference>
<dbReference type="PANTHER" id="PTHR42844">
    <property type="entry name" value="DIHYDRONEOPTERIN ALDOLASE 1-RELATED"/>
    <property type="match status" value="1"/>
</dbReference>
<dbReference type="OrthoDB" id="9808041at2"/>
<dbReference type="GO" id="GO:0004150">
    <property type="term" value="F:dihydroneopterin aldolase activity"/>
    <property type="evidence" value="ECO:0007669"/>
    <property type="project" value="UniProtKB-EC"/>
</dbReference>
<dbReference type="Proteomes" id="UP000252345">
    <property type="component" value="Unassembled WGS sequence"/>
</dbReference>
<dbReference type="InterPro" id="IPR043133">
    <property type="entry name" value="GTP-CH-I_C/QueF"/>
</dbReference>
<dbReference type="InterPro" id="IPR006156">
    <property type="entry name" value="Dihydroneopterin_aldolase"/>
</dbReference>
<feature type="domain" description="Dihydroneopterin aldolase/epimerase" evidence="17">
    <location>
        <begin position="4"/>
        <end position="114"/>
    </location>
</feature>
<evidence type="ECO:0000256" key="12">
    <source>
        <dbReference type="ARBA" id="ARBA00022840"/>
    </source>
</evidence>
<gene>
    <name evidence="18" type="ORF">CRD59_01920</name>
</gene>
<dbReference type="EC" id="2.7.6.3" evidence="8"/>
<comment type="pathway">
    <text evidence="4">Cofactor biosynthesis; tetrahydrofolate biosynthesis; 2-amino-4-hydroxy-6-hydroxymethyl-7,8-dihydropteridine diphosphate from 7,8-dihydroneopterin triphosphate: step 4/4.</text>
</comment>
<evidence type="ECO:0000256" key="4">
    <source>
        <dbReference type="ARBA" id="ARBA00005051"/>
    </source>
</evidence>
<evidence type="ECO:0000256" key="8">
    <source>
        <dbReference type="ARBA" id="ARBA00013253"/>
    </source>
</evidence>
<evidence type="ECO:0000256" key="14">
    <source>
        <dbReference type="ARBA" id="ARBA00023239"/>
    </source>
</evidence>
<dbReference type="Gene3D" id="3.30.70.560">
    <property type="entry name" value="7,8-Dihydro-6-hydroxymethylpterin-pyrophosphokinase HPPK"/>
    <property type="match status" value="1"/>
</dbReference>
<keyword evidence="11" id="KW-0418">Kinase</keyword>
<evidence type="ECO:0000313" key="19">
    <source>
        <dbReference type="Proteomes" id="UP000252345"/>
    </source>
</evidence>
<evidence type="ECO:0000256" key="5">
    <source>
        <dbReference type="ARBA" id="ARBA00005708"/>
    </source>
</evidence>
<evidence type="ECO:0000256" key="1">
    <source>
        <dbReference type="ARBA" id="ARBA00000198"/>
    </source>
</evidence>
<evidence type="ECO:0000256" key="9">
    <source>
        <dbReference type="ARBA" id="ARBA00022679"/>
    </source>
</evidence>
<dbReference type="EMBL" id="PDCH01000002">
    <property type="protein sequence ID" value="RBP99815.1"/>
    <property type="molecule type" value="Genomic_DNA"/>
</dbReference>
<dbReference type="InterPro" id="IPR035907">
    <property type="entry name" value="Hppk_sf"/>
</dbReference>
<evidence type="ECO:0000256" key="13">
    <source>
        <dbReference type="ARBA" id="ARBA00022909"/>
    </source>
</evidence>
<evidence type="ECO:0000256" key="2">
    <source>
        <dbReference type="ARBA" id="ARBA00001353"/>
    </source>
</evidence>
<comment type="catalytic activity">
    <reaction evidence="1">
        <text>6-hydroxymethyl-7,8-dihydropterin + ATP = (7,8-dihydropterin-6-yl)methyl diphosphate + AMP + H(+)</text>
        <dbReference type="Rhea" id="RHEA:11412"/>
        <dbReference type="ChEBI" id="CHEBI:15378"/>
        <dbReference type="ChEBI" id="CHEBI:30616"/>
        <dbReference type="ChEBI" id="CHEBI:44841"/>
        <dbReference type="ChEBI" id="CHEBI:72950"/>
        <dbReference type="ChEBI" id="CHEBI:456215"/>
        <dbReference type="EC" id="2.7.6.3"/>
    </reaction>
</comment>
<dbReference type="InterPro" id="IPR000550">
    <property type="entry name" value="Hppk"/>
</dbReference>
<keyword evidence="9" id="KW-0808">Transferase</keyword>
<dbReference type="PANTHER" id="PTHR42844:SF1">
    <property type="entry name" value="DIHYDRONEOPTERIN ALDOLASE 1-RELATED"/>
    <property type="match status" value="1"/>
</dbReference>
<comment type="pathway">
    <text evidence="3">Cofactor biosynthesis; tetrahydrofolate biosynthesis; 2-amino-4-hydroxy-6-hydroxymethyl-7,8-dihydropteridine diphosphate from 7,8-dihydroneopterin triphosphate: step 3/4.</text>
</comment>
<keyword evidence="13" id="KW-0289">Folate biosynthesis</keyword>
<evidence type="ECO:0000259" key="17">
    <source>
        <dbReference type="SMART" id="SM00905"/>
    </source>
</evidence>
<comment type="catalytic activity">
    <reaction evidence="2">
        <text>7,8-dihydroneopterin = 6-hydroxymethyl-7,8-dihydropterin + glycolaldehyde</text>
        <dbReference type="Rhea" id="RHEA:10540"/>
        <dbReference type="ChEBI" id="CHEBI:17001"/>
        <dbReference type="ChEBI" id="CHEBI:17071"/>
        <dbReference type="ChEBI" id="CHEBI:44841"/>
        <dbReference type="EC" id="4.1.2.25"/>
    </reaction>
</comment>
<feature type="region of interest" description="Disordered" evidence="16">
    <location>
        <begin position="114"/>
        <end position="163"/>
    </location>
</feature>
<sequence>MDSIRLSDIRASSRPHAGDEPFSYSVDAELYLDVRAAADGDDLTETVDYTQVARRIVSLIEGMDALLVETVAVRVADSILLSHQVCRVEVTVRRLDAGSRAGIPMGAVEVRLARSADDDEPQAATSASIAAAQAVEHARRRRSQQGHPSFDDVSGKDAGAGDPEGAVHQAVIAMSGNIGPVREAMRTAIVSLDGVPGSQILGISPLYMKQGGSVPDRLCAVVVIETALGPADLMSALWMIESAHGRSHGLRLPSFPLELRLIDEDGRQWESEDLLGDRPRSPQWTAARASVWSLPDDKAWQQAEVLKPWSAVDPQARLCGEHGGPVDELAAAAPDRDQVTLVSDSWILGGSV</sequence>
<dbReference type="AlphaFoldDB" id="A0A366KDJ3"/>
<dbReference type="Pfam" id="PF01288">
    <property type="entry name" value="HPPK"/>
    <property type="match status" value="1"/>
</dbReference>
<name>A0A366KDJ3_9BIFI</name>
<keyword evidence="12" id="KW-0067">ATP-binding</keyword>
<dbReference type="Pfam" id="PF02152">
    <property type="entry name" value="FolB"/>
    <property type="match status" value="1"/>
</dbReference>
<dbReference type="GO" id="GO:0016301">
    <property type="term" value="F:kinase activity"/>
    <property type="evidence" value="ECO:0007669"/>
    <property type="project" value="UniProtKB-KW"/>
</dbReference>
<dbReference type="EC" id="4.1.2.25" evidence="7"/>
<dbReference type="GO" id="GO:0005524">
    <property type="term" value="F:ATP binding"/>
    <property type="evidence" value="ECO:0007669"/>
    <property type="project" value="UniProtKB-KW"/>
</dbReference>
<evidence type="ECO:0000256" key="10">
    <source>
        <dbReference type="ARBA" id="ARBA00022741"/>
    </source>
</evidence>
<evidence type="ECO:0000256" key="7">
    <source>
        <dbReference type="ARBA" id="ARBA00013043"/>
    </source>
</evidence>
<protein>
    <recommendedName>
        <fullName evidence="15">7,8-dihydroneopterin aldolase</fullName>
        <ecNumber evidence="8">2.7.6.3</ecNumber>
        <ecNumber evidence="7">4.1.2.25</ecNumber>
    </recommendedName>
</protein>
<comment type="similarity">
    <text evidence="6">In the N-terminal section; belongs to the DHNA family.</text>
</comment>
<dbReference type="Gene3D" id="3.30.1130.10">
    <property type="match status" value="1"/>
</dbReference>
<evidence type="ECO:0000256" key="15">
    <source>
        <dbReference type="ARBA" id="ARBA00032903"/>
    </source>
</evidence>
<dbReference type="RefSeq" id="WP_113852912.1">
    <property type="nucleotide sequence ID" value="NZ_PDCH01000002.1"/>
</dbReference>
<keyword evidence="10" id="KW-0547">Nucleotide-binding</keyword>
<evidence type="ECO:0000313" key="18">
    <source>
        <dbReference type="EMBL" id="RBP99815.1"/>
    </source>
</evidence>
<dbReference type="GO" id="GO:0046656">
    <property type="term" value="P:folic acid biosynthetic process"/>
    <property type="evidence" value="ECO:0007669"/>
    <property type="project" value="UniProtKB-KW"/>
</dbReference>
<feature type="compositionally biased region" description="Low complexity" evidence="16">
    <location>
        <begin position="122"/>
        <end position="134"/>
    </location>
</feature>
<keyword evidence="19" id="KW-1185">Reference proteome</keyword>